<evidence type="ECO:0000313" key="1">
    <source>
        <dbReference type="EMBL" id="VVC96907.1"/>
    </source>
</evidence>
<dbReference type="EMBL" id="FZQP02002935">
    <property type="protein sequence ID" value="VVC96907.1"/>
    <property type="molecule type" value="Genomic_DNA"/>
</dbReference>
<protein>
    <submittedName>
        <fullName evidence="1">Uncharacterized protein</fullName>
    </submittedName>
</protein>
<dbReference type="AlphaFoldDB" id="A0A5E4QIQ6"/>
<sequence length="244" mass="27851">MEVENVSISVPKSTINNAEVSKSRILGTPRICPLCESQIKRFFINFNEKMLMCENTECEFPFGYEDLQFIEVDDCDNETGTVQIRQTIYPRANSCKSLSSMSDIEELYNMSKSECSQRGNQLQIRRPLKTYQRNKERFGADKEITQGVKDISMLSAKMVELDSPVLIKNKKIIKSLFNLQGASGVKLLKKNELDKIVHENKKPEVKIDIEKHSDISVIKIELVDMKKSDNSTNKRSSSENTIAQ</sequence>
<organism evidence="1 2">
    <name type="scientific">Leptidea sinapis</name>
    <dbReference type="NCBI Taxonomy" id="189913"/>
    <lineage>
        <taxon>Eukaryota</taxon>
        <taxon>Metazoa</taxon>
        <taxon>Ecdysozoa</taxon>
        <taxon>Arthropoda</taxon>
        <taxon>Hexapoda</taxon>
        <taxon>Insecta</taxon>
        <taxon>Pterygota</taxon>
        <taxon>Neoptera</taxon>
        <taxon>Endopterygota</taxon>
        <taxon>Lepidoptera</taxon>
        <taxon>Glossata</taxon>
        <taxon>Ditrysia</taxon>
        <taxon>Papilionoidea</taxon>
        <taxon>Pieridae</taxon>
        <taxon>Dismorphiinae</taxon>
        <taxon>Leptidea</taxon>
    </lineage>
</organism>
<gene>
    <name evidence="1" type="ORF">LSINAPIS_LOCUS8305</name>
</gene>
<reference evidence="1 2" key="1">
    <citation type="submission" date="2017-07" db="EMBL/GenBank/DDBJ databases">
        <authorList>
            <person name="Talla V."/>
            <person name="Backstrom N."/>
        </authorList>
    </citation>
    <scope>NUCLEOTIDE SEQUENCE [LARGE SCALE GENOMIC DNA]</scope>
</reference>
<evidence type="ECO:0000313" key="2">
    <source>
        <dbReference type="Proteomes" id="UP000324832"/>
    </source>
</evidence>
<keyword evidence="2" id="KW-1185">Reference proteome</keyword>
<dbReference type="Proteomes" id="UP000324832">
    <property type="component" value="Unassembled WGS sequence"/>
</dbReference>
<name>A0A5E4QIQ6_9NEOP</name>
<proteinExistence type="predicted"/>
<accession>A0A5E4QIQ6</accession>